<dbReference type="EMBL" id="JARBDR010000922">
    <property type="protein sequence ID" value="KAJ8298552.1"/>
    <property type="molecule type" value="Genomic_DNA"/>
</dbReference>
<evidence type="ECO:0000313" key="2">
    <source>
        <dbReference type="Proteomes" id="UP001217089"/>
    </source>
</evidence>
<reference evidence="1 2" key="1">
    <citation type="submission" date="2022-12" db="EMBL/GenBank/DDBJ databases">
        <title>Chromosome-level genome of Tegillarca granosa.</title>
        <authorList>
            <person name="Kim J."/>
        </authorList>
    </citation>
    <scope>NUCLEOTIDE SEQUENCE [LARGE SCALE GENOMIC DNA]</scope>
    <source>
        <strain evidence="1">Teg-2019</strain>
        <tissue evidence="1">Adductor muscle</tissue>
    </source>
</reference>
<proteinExistence type="predicted"/>
<comment type="caution">
    <text evidence="1">The sequence shown here is derived from an EMBL/GenBank/DDBJ whole genome shotgun (WGS) entry which is preliminary data.</text>
</comment>
<gene>
    <name evidence="1" type="ORF">KUTeg_023895</name>
</gene>
<name>A0ABQ9DZV6_TEGGR</name>
<accession>A0ABQ9DZV6</accession>
<dbReference type="Proteomes" id="UP001217089">
    <property type="component" value="Unassembled WGS sequence"/>
</dbReference>
<protein>
    <submittedName>
        <fullName evidence="1">Uncharacterized protein</fullName>
    </submittedName>
</protein>
<sequence>MVSNCIGTNVFASINKIWTVCSLLTQWQNPILKSNENKISGYNCNSYHCLEKSEARSTVWIHSKGHSKW</sequence>
<organism evidence="1 2">
    <name type="scientific">Tegillarca granosa</name>
    <name type="common">Malaysian cockle</name>
    <name type="synonym">Anadara granosa</name>
    <dbReference type="NCBI Taxonomy" id="220873"/>
    <lineage>
        <taxon>Eukaryota</taxon>
        <taxon>Metazoa</taxon>
        <taxon>Spiralia</taxon>
        <taxon>Lophotrochozoa</taxon>
        <taxon>Mollusca</taxon>
        <taxon>Bivalvia</taxon>
        <taxon>Autobranchia</taxon>
        <taxon>Pteriomorphia</taxon>
        <taxon>Arcoida</taxon>
        <taxon>Arcoidea</taxon>
        <taxon>Arcidae</taxon>
        <taxon>Tegillarca</taxon>
    </lineage>
</organism>
<evidence type="ECO:0000313" key="1">
    <source>
        <dbReference type="EMBL" id="KAJ8298552.1"/>
    </source>
</evidence>
<keyword evidence="2" id="KW-1185">Reference proteome</keyword>